<sequence length="1004" mass="111921">MHIDLRFLTLIAALFLGASGPVYSNYQIVSPTFAQQIAQPTITSLHQDSMRNLWIGTQEGLYKFDGSTLSRFQEARSKEGKVLFSDIRGISESNTGDILVAAYGIGLVSISLNNHAATIVSHSTNFDLTNITSVSKDETSQNWITTRTNVFRLKGTSKLVQVRTDALEQRNSFEIVSITHTQTGNTFIGGSFGLAKFFVSGNSFEKLSTAEIEQQIVAISEGPENSLIVADRTGQISKLSPDFGSSISRIELPEKYDIHIAKVLWIDNALFVLTNKGIYIFSSNLKLAEVIRAENTSLGNDSVMALLKTDSELWIGTYQGLYAATKIEMELHSAQSSGIHPEVLAFTKDSSGQLWIGTYNGLFRLDESGFHERFDKGHPNALTDHRIMTLTTIGESIWVGYQEHGIDLVHTNSGLVERPLPTSAKSLAVTSILQSNSGHIWIATYNSGLYLLSNGELVRDLSIDDASVTLVKEVSDGEIYAVSEKRIYRLSKDVSEFQVVDIKFDGLESAPRILALQSGAGGDLYIGTKDHGLFYVKFESDSESLSAMARAISKENSNTTVYSIEIDDLGRIWTATQKGVLLFSHDKTPLRHFLVKDGLQGNDFNFAASFKDDDGNLYFGGVNGYNKIFPQDVSTEIKSPQLRVTSIKSQAIDVQTNFGSEKAEVHLKHDDMFMMFKFSVLDYIAHDSYEYRYRLLGLQEEWVYSGRDHSATYTNLPAGGYRFEIQATNLEGTWSTESSMVHVNVATAPWRTWWAYTGYLILILGVLGILRKLYDAISIKNKALEYAHEMSVAANLAENEMSQHFEFQRERRDAISSHFDERLKLQSDSAPISPSDCHTQSWLIANSLRVLDMYFSKVPMQRGVDLQRFVELAIEDICDSRELKRTNVISINRVEPLCIPFEQTPPMTVALYRSIWGSLSLIGKLETTDFFLEVDSNIFEYMSGNSTFRACSSVAPVNPDLSTDFQLSALGDLDNAIGGLCEITFDPNQQKLEIHVFGPKPRAH</sequence>
<dbReference type="GO" id="GO:0000155">
    <property type="term" value="F:phosphorelay sensor kinase activity"/>
    <property type="evidence" value="ECO:0007669"/>
    <property type="project" value="TreeGrafter"/>
</dbReference>
<evidence type="ECO:0000256" key="1">
    <source>
        <dbReference type="ARBA" id="ARBA00022553"/>
    </source>
</evidence>
<dbReference type="PANTHER" id="PTHR43547">
    <property type="entry name" value="TWO-COMPONENT HISTIDINE KINASE"/>
    <property type="match status" value="1"/>
</dbReference>
<dbReference type="EMBL" id="PKUR01000002">
    <property type="protein sequence ID" value="PLW86256.1"/>
    <property type="molecule type" value="Genomic_DNA"/>
</dbReference>
<dbReference type="InterPro" id="IPR015943">
    <property type="entry name" value="WD40/YVTN_repeat-like_dom_sf"/>
</dbReference>
<dbReference type="Gene3D" id="2.130.10.10">
    <property type="entry name" value="YVTN repeat-like/Quinoprotein amine dehydrogenase"/>
    <property type="match status" value="2"/>
</dbReference>
<dbReference type="Pfam" id="PF07494">
    <property type="entry name" value="Reg_prop"/>
    <property type="match status" value="1"/>
</dbReference>
<dbReference type="KEGG" id="hja:BST95_08395"/>
<proteinExistence type="predicted"/>
<reference evidence="3 4" key="1">
    <citation type="submission" date="2018-01" db="EMBL/GenBank/DDBJ databases">
        <title>The draft genome sequence of Halioglobus japonicus S1-36.</title>
        <authorList>
            <person name="Du Z.-J."/>
            <person name="Shi M.-J."/>
        </authorList>
    </citation>
    <scope>NUCLEOTIDE SEQUENCE [LARGE SCALE GENOMIC DNA]</scope>
    <source>
        <strain evidence="3 4">S1-36</strain>
    </source>
</reference>
<comment type="caution">
    <text evidence="3">The sequence shown here is derived from an EMBL/GenBank/DDBJ whole genome shotgun (WGS) entry which is preliminary data.</text>
</comment>
<dbReference type="AlphaFoldDB" id="A0AAP8MEC6"/>
<evidence type="ECO:0000259" key="2">
    <source>
        <dbReference type="Pfam" id="PF07495"/>
    </source>
</evidence>
<evidence type="ECO:0000313" key="4">
    <source>
        <dbReference type="Proteomes" id="UP000235162"/>
    </source>
</evidence>
<dbReference type="Pfam" id="PF07495">
    <property type="entry name" value="Y_Y_Y"/>
    <property type="match status" value="1"/>
</dbReference>
<name>A0AAP8MEC6_9GAMM</name>
<dbReference type="InterPro" id="IPR011123">
    <property type="entry name" value="Y_Y_Y"/>
</dbReference>
<dbReference type="Gene3D" id="2.60.40.10">
    <property type="entry name" value="Immunoglobulins"/>
    <property type="match status" value="1"/>
</dbReference>
<dbReference type="SUPFAM" id="SSF50998">
    <property type="entry name" value="Quinoprotein alcohol dehydrogenase-like"/>
    <property type="match status" value="1"/>
</dbReference>
<dbReference type="RefSeq" id="WP_084198885.1">
    <property type="nucleotide sequence ID" value="NZ_BMYL01000002.1"/>
</dbReference>
<keyword evidence="4" id="KW-1185">Reference proteome</keyword>
<dbReference type="InterPro" id="IPR011110">
    <property type="entry name" value="Reg_prop"/>
</dbReference>
<organism evidence="3 4">
    <name type="scientific">Halioglobus japonicus</name>
    <dbReference type="NCBI Taxonomy" id="930805"/>
    <lineage>
        <taxon>Bacteria</taxon>
        <taxon>Pseudomonadati</taxon>
        <taxon>Pseudomonadota</taxon>
        <taxon>Gammaproteobacteria</taxon>
        <taxon>Cellvibrionales</taxon>
        <taxon>Halieaceae</taxon>
        <taxon>Halioglobus</taxon>
    </lineage>
</organism>
<dbReference type="Proteomes" id="UP000235162">
    <property type="component" value="Unassembled WGS sequence"/>
</dbReference>
<gene>
    <name evidence="3" type="ORF">C0029_07440</name>
</gene>
<dbReference type="InterPro" id="IPR013783">
    <property type="entry name" value="Ig-like_fold"/>
</dbReference>
<protein>
    <recommendedName>
        <fullName evidence="2">Two component regulator three Y domain-containing protein</fullName>
    </recommendedName>
</protein>
<feature type="domain" description="Two component regulator three Y" evidence="2">
    <location>
        <begin position="686"/>
        <end position="745"/>
    </location>
</feature>
<evidence type="ECO:0000313" key="3">
    <source>
        <dbReference type="EMBL" id="PLW86256.1"/>
    </source>
</evidence>
<dbReference type="PANTHER" id="PTHR43547:SF2">
    <property type="entry name" value="HYBRID SIGNAL TRANSDUCTION HISTIDINE KINASE C"/>
    <property type="match status" value="1"/>
</dbReference>
<dbReference type="SUPFAM" id="SSF63829">
    <property type="entry name" value="Calcium-dependent phosphotriesterase"/>
    <property type="match status" value="1"/>
</dbReference>
<keyword evidence="1" id="KW-0597">Phosphoprotein</keyword>
<dbReference type="InterPro" id="IPR011047">
    <property type="entry name" value="Quinoprotein_ADH-like_sf"/>
</dbReference>
<accession>A0AAP8MEC6</accession>